<name>A0A2U8W7I5_9HYPH</name>
<dbReference type="OrthoDB" id="9814604at2"/>
<sequence>MRAASSGGGAPFFVMDPLASDAPTDAFLSRRVPLAGRMRLIYAPLGDDAFSRYTGGRFRHFRQFCEGVLEPDSVALDIGANIGLTALVAAETARRGRIYAIEAAPRNFAALTRNVFEHGASVIRPIHCAVGPETGSVPFFDHSAFGYVVARENMTSVPSTSVPMRRLDDIADEVGLSRLDVIKIDIEGFEQEALTGAAGILARFQPVVMLEFNSWCQIASYDKSPRRFLEWLLATFPQLHIWRDGRLTDVRRLGVYEFLHLNLTRHRCNTDLIAAYAPDRLARLEALSAQGGLAGLRRRLGF</sequence>
<gene>
    <name evidence="2" type="ORF">DK389_18135</name>
</gene>
<dbReference type="SUPFAM" id="SSF53335">
    <property type="entry name" value="S-adenosyl-L-methionine-dependent methyltransferases"/>
    <property type="match status" value="1"/>
</dbReference>
<dbReference type="Pfam" id="PF05050">
    <property type="entry name" value="Methyltransf_21"/>
    <property type="match status" value="1"/>
</dbReference>
<reference evidence="3" key="1">
    <citation type="submission" date="2018-05" db="EMBL/GenBank/DDBJ databases">
        <title>Complete Genome Sequence of Methylobacterium sp. 17SD2-17.</title>
        <authorList>
            <person name="Srinivasan S."/>
        </authorList>
    </citation>
    <scope>NUCLEOTIDE SEQUENCE [LARGE SCALE GENOMIC DNA]</scope>
    <source>
        <strain evidence="3">17SD2-17</strain>
    </source>
</reference>
<feature type="domain" description="Methyltransferase FkbM" evidence="1">
    <location>
        <begin position="77"/>
        <end position="214"/>
    </location>
</feature>
<dbReference type="InterPro" id="IPR052514">
    <property type="entry name" value="SAM-dependent_MTase"/>
</dbReference>
<accession>A0A2U8W7I5</accession>
<dbReference type="Gene3D" id="3.40.50.150">
    <property type="entry name" value="Vaccinia Virus protein VP39"/>
    <property type="match status" value="1"/>
</dbReference>
<dbReference type="InterPro" id="IPR029063">
    <property type="entry name" value="SAM-dependent_MTases_sf"/>
</dbReference>
<keyword evidence="3" id="KW-1185">Reference proteome</keyword>
<dbReference type="AlphaFoldDB" id="A0A2U8W7I5"/>
<evidence type="ECO:0000313" key="2">
    <source>
        <dbReference type="EMBL" id="AWN42064.1"/>
    </source>
</evidence>
<dbReference type="NCBIfam" id="TIGR01444">
    <property type="entry name" value="fkbM_fam"/>
    <property type="match status" value="1"/>
</dbReference>
<dbReference type="Proteomes" id="UP000245926">
    <property type="component" value="Chromosome"/>
</dbReference>
<dbReference type="PANTHER" id="PTHR34203">
    <property type="entry name" value="METHYLTRANSFERASE, FKBM FAMILY PROTEIN"/>
    <property type="match status" value="1"/>
</dbReference>
<dbReference type="InterPro" id="IPR006342">
    <property type="entry name" value="FkbM_mtfrase"/>
</dbReference>
<protein>
    <recommendedName>
        <fullName evidence="1">Methyltransferase FkbM domain-containing protein</fullName>
    </recommendedName>
</protein>
<evidence type="ECO:0000313" key="3">
    <source>
        <dbReference type="Proteomes" id="UP000245926"/>
    </source>
</evidence>
<evidence type="ECO:0000259" key="1">
    <source>
        <dbReference type="Pfam" id="PF05050"/>
    </source>
</evidence>
<dbReference type="KEGG" id="mets:DK389_18135"/>
<organism evidence="2 3">
    <name type="scientific">Methylobacterium durans</name>
    <dbReference type="NCBI Taxonomy" id="2202825"/>
    <lineage>
        <taxon>Bacteria</taxon>
        <taxon>Pseudomonadati</taxon>
        <taxon>Pseudomonadota</taxon>
        <taxon>Alphaproteobacteria</taxon>
        <taxon>Hyphomicrobiales</taxon>
        <taxon>Methylobacteriaceae</taxon>
        <taxon>Methylobacterium</taxon>
    </lineage>
</organism>
<dbReference type="EMBL" id="CP029550">
    <property type="protein sequence ID" value="AWN42064.1"/>
    <property type="molecule type" value="Genomic_DNA"/>
</dbReference>
<dbReference type="PANTHER" id="PTHR34203:SF15">
    <property type="entry name" value="SLL1173 PROTEIN"/>
    <property type="match status" value="1"/>
</dbReference>
<proteinExistence type="predicted"/>